<dbReference type="InterPro" id="IPR001633">
    <property type="entry name" value="EAL_dom"/>
</dbReference>
<reference evidence="5 6" key="1">
    <citation type="submission" date="2019-10" db="EMBL/GenBank/DDBJ databases">
        <title>Pseudopuniceibacterium sp. HQ09 islated from Antarctica.</title>
        <authorList>
            <person name="Liao L."/>
            <person name="Su S."/>
            <person name="Chen B."/>
            <person name="Yu Y."/>
        </authorList>
    </citation>
    <scope>NUCLEOTIDE SEQUENCE [LARGE SCALE GENOMIC DNA]</scope>
    <source>
        <strain evidence="5 6">HQ09</strain>
    </source>
</reference>
<feature type="transmembrane region" description="Helical" evidence="1">
    <location>
        <begin position="141"/>
        <end position="163"/>
    </location>
</feature>
<dbReference type="Pfam" id="PF00563">
    <property type="entry name" value="EAL"/>
    <property type="match status" value="1"/>
</dbReference>
<dbReference type="AlphaFoldDB" id="A0A7L9WNH0"/>
<organism evidence="5 6">
    <name type="scientific">Pseudooceanicola spongiae</name>
    <dbReference type="NCBI Taxonomy" id="2613965"/>
    <lineage>
        <taxon>Bacteria</taxon>
        <taxon>Pseudomonadati</taxon>
        <taxon>Pseudomonadota</taxon>
        <taxon>Alphaproteobacteria</taxon>
        <taxon>Rhodobacterales</taxon>
        <taxon>Paracoccaceae</taxon>
        <taxon>Pseudooceanicola</taxon>
    </lineage>
</organism>
<keyword evidence="6" id="KW-1185">Reference proteome</keyword>
<dbReference type="SMART" id="SM00052">
    <property type="entry name" value="EAL"/>
    <property type="match status" value="1"/>
</dbReference>
<dbReference type="InterPro" id="IPR029787">
    <property type="entry name" value="Nucleotide_cyclase"/>
</dbReference>
<dbReference type="InterPro" id="IPR043128">
    <property type="entry name" value="Rev_trsase/Diguanyl_cyclase"/>
</dbReference>
<dbReference type="SMART" id="SM00267">
    <property type="entry name" value="GGDEF"/>
    <property type="match status" value="1"/>
</dbReference>
<dbReference type="PROSITE" id="PS50887">
    <property type="entry name" value="GGDEF"/>
    <property type="match status" value="1"/>
</dbReference>
<name>A0A7L9WNH0_9RHOB</name>
<dbReference type="InterPro" id="IPR005330">
    <property type="entry name" value="MHYT_dom"/>
</dbReference>
<dbReference type="InterPro" id="IPR035919">
    <property type="entry name" value="EAL_sf"/>
</dbReference>
<dbReference type="EMBL" id="CP045201">
    <property type="protein sequence ID" value="QOL80956.1"/>
    <property type="molecule type" value="Genomic_DNA"/>
</dbReference>
<dbReference type="NCBIfam" id="TIGR00254">
    <property type="entry name" value="GGDEF"/>
    <property type="match status" value="1"/>
</dbReference>
<evidence type="ECO:0000259" key="3">
    <source>
        <dbReference type="PROSITE" id="PS50887"/>
    </source>
</evidence>
<dbReference type="InterPro" id="IPR052155">
    <property type="entry name" value="Biofilm_reg_signaling"/>
</dbReference>
<sequence>MFSLLSFVAHAHNVWLVLTAALICLSGSWVTAQLFQRAGRTSGALRIGWQFLTALAAGAAIWCTHFVAMLGFEAGVPVGFDPTLTILSLLTAVLGSTIGFAIAESRLSRFAPVVGGAVVGLSIGAMHYIGMSGYRVQGTIFWNQGFLIASLVIGVVLSALALHIGTRKRAHSGDWMAAALASAIIGMHFTGMAAFGVAPADIDGSFSDPDALQALALAVSCIAALILAAGLASHLIDDRMSTNNLEMMQRIATTDALTGLPNRAGFDARLELELSRAETRQTRMALIGIDLDRFKEINDLRGHKVGDGVLRVLGQRINELLKPDGGEFVARIGGDEFAALFRIGEQNDLTAFLERLESALTKPIRLEGNDILPKASLGVSVYPDDAADREDLISNANLAMYRAKTDITRSICFYEKDMDARVKARRAMSADLRDAIAHGQLSVAYQVQTLVSTGERLGYEALLRWDHPRHGFIPPDQFIPLAEETGLILDIGEWVLRTACEDAATWSQPLTVAVNLSAVQFIHSDLPKLVRDVLAETGLNPRRLELELTETAVFSDAERARHLLQEIKATGVKVALDDFGTGYSSLDTLLSFPFDKIKIDKSFIQEAHVNPQTIAIIRAVVALGRSLGLSVLAEGIESAEQLHMLDMEGCNEGQGYLLGRPAPLKQLVADGAITLNPQAPAHGPMATV</sequence>
<dbReference type="PROSITE" id="PS50924">
    <property type="entry name" value="MHYT"/>
    <property type="match status" value="1"/>
</dbReference>
<keyword evidence="1" id="KW-0472">Membrane</keyword>
<dbReference type="SUPFAM" id="SSF141868">
    <property type="entry name" value="EAL domain-like"/>
    <property type="match status" value="1"/>
</dbReference>
<dbReference type="GO" id="GO:0016020">
    <property type="term" value="C:membrane"/>
    <property type="evidence" value="ECO:0007669"/>
    <property type="project" value="UniProtKB-UniRule"/>
</dbReference>
<dbReference type="Gene3D" id="3.20.20.450">
    <property type="entry name" value="EAL domain"/>
    <property type="match status" value="1"/>
</dbReference>
<evidence type="ECO:0000313" key="6">
    <source>
        <dbReference type="Proteomes" id="UP000594118"/>
    </source>
</evidence>
<evidence type="ECO:0000313" key="5">
    <source>
        <dbReference type="EMBL" id="QOL80956.1"/>
    </source>
</evidence>
<protein>
    <submittedName>
        <fullName evidence="5">EAL domain-containing protein</fullName>
    </submittedName>
</protein>
<dbReference type="CDD" id="cd01949">
    <property type="entry name" value="GGDEF"/>
    <property type="match status" value="1"/>
</dbReference>
<feature type="transmembrane region" description="Helical" evidence="1">
    <location>
        <begin position="12"/>
        <end position="35"/>
    </location>
</feature>
<feature type="domain" description="EAL" evidence="2">
    <location>
        <begin position="425"/>
        <end position="675"/>
    </location>
</feature>
<proteinExistence type="predicted"/>
<dbReference type="Proteomes" id="UP000594118">
    <property type="component" value="Chromosome"/>
</dbReference>
<dbReference type="Pfam" id="PF03707">
    <property type="entry name" value="MHYT"/>
    <property type="match status" value="2"/>
</dbReference>
<keyword evidence="1" id="KW-1133">Transmembrane helix</keyword>
<dbReference type="Pfam" id="PF00990">
    <property type="entry name" value="GGDEF"/>
    <property type="match status" value="1"/>
</dbReference>
<dbReference type="InterPro" id="IPR000160">
    <property type="entry name" value="GGDEF_dom"/>
</dbReference>
<feature type="transmembrane region" description="Helical" evidence="1">
    <location>
        <begin position="211"/>
        <end position="232"/>
    </location>
</feature>
<dbReference type="PANTHER" id="PTHR44757">
    <property type="entry name" value="DIGUANYLATE CYCLASE DGCP"/>
    <property type="match status" value="1"/>
</dbReference>
<dbReference type="Gene3D" id="3.30.70.270">
    <property type="match status" value="1"/>
</dbReference>
<feature type="transmembrane region" description="Helical" evidence="1">
    <location>
        <begin position="47"/>
        <end position="72"/>
    </location>
</feature>
<accession>A0A7L9WNH0</accession>
<dbReference type="CDD" id="cd01948">
    <property type="entry name" value="EAL"/>
    <property type="match status" value="1"/>
</dbReference>
<feature type="transmembrane region" description="Helical" evidence="1">
    <location>
        <begin position="84"/>
        <end position="103"/>
    </location>
</feature>
<feature type="transmembrane region" description="Helical" evidence="1">
    <location>
        <begin position="175"/>
        <end position="199"/>
    </location>
</feature>
<feature type="domain" description="GGDEF" evidence="3">
    <location>
        <begin position="282"/>
        <end position="416"/>
    </location>
</feature>
<dbReference type="SUPFAM" id="SSF55073">
    <property type="entry name" value="Nucleotide cyclase"/>
    <property type="match status" value="1"/>
</dbReference>
<feature type="domain" description="MHYT" evidence="4">
    <location>
        <begin position="12"/>
        <end position="198"/>
    </location>
</feature>
<evidence type="ECO:0000259" key="4">
    <source>
        <dbReference type="PROSITE" id="PS50924"/>
    </source>
</evidence>
<feature type="transmembrane region" description="Helical" evidence="1">
    <location>
        <begin position="110"/>
        <end position="129"/>
    </location>
</feature>
<evidence type="ECO:0000256" key="1">
    <source>
        <dbReference type="PROSITE-ProRule" id="PRU00244"/>
    </source>
</evidence>
<evidence type="ECO:0000259" key="2">
    <source>
        <dbReference type="PROSITE" id="PS50883"/>
    </source>
</evidence>
<dbReference type="PROSITE" id="PS50883">
    <property type="entry name" value="EAL"/>
    <property type="match status" value="1"/>
</dbReference>
<keyword evidence="1" id="KW-0812">Transmembrane</keyword>
<dbReference type="RefSeq" id="WP_193083272.1">
    <property type="nucleotide sequence ID" value="NZ_CP045201.1"/>
</dbReference>
<dbReference type="PANTHER" id="PTHR44757:SF2">
    <property type="entry name" value="BIOFILM ARCHITECTURE MAINTENANCE PROTEIN MBAA"/>
    <property type="match status" value="1"/>
</dbReference>
<gene>
    <name evidence="5" type="ORF">F3W81_09095</name>
</gene>
<dbReference type="KEGG" id="pshq:F3W81_09095"/>